<evidence type="ECO:0000256" key="3">
    <source>
        <dbReference type="ARBA" id="ARBA00022448"/>
    </source>
</evidence>
<accession>D3BQD7</accession>
<dbReference type="Pfam" id="PF11744">
    <property type="entry name" value="ALMT"/>
    <property type="match status" value="1"/>
</dbReference>
<reference evidence="11 12" key="1">
    <citation type="journal article" date="2011" name="Genome Res.">
        <title>Phylogeny-wide analysis of social amoeba genomes highlights ancient origins for complex intercellular communication.</title>
        <authorList>
            <person name="Heidel A.J."/>
            <person name="Lawal H.M."/>
            <person name="Felder M."/>
            <person name="Schilde C."/>
            <person name="Helps N.R."/>
            <person name="Tunggal B."/>
            <person name="Rivero F."/>
            <person name="John U."/>
            <person name="Schleicher M."/>
            <person name="Eichinger L."/>
            <person name="Platzer M."/>
            <person name="Noegel A.A."/>
            <person name="Schaap P."/>
            <person name="Gloeckner G."/>
        </authorList>
    </citation>
    <scope>NUCLEOTIDE SEQUENCE [LARGE SCALE GENOMIC DNA]</scope>
    <source>
        <strain evidence="12">ATCC 26659 / Pp 5 / PN500</strain>
    </source>
</reference>
<dbReference type="InParanoid" id="D3BQD7"/>
<dbReference type="GO" id="GO:0015743">
    <property type="term" value="P:malate transport"/>
    <property type="evidence" value="ECO:0007669"/>
    <property type="project" value="InterPro"/>
</dbReference>
<keyword evidence="8" id="KW-0407">Ion channel</keyword>
<evidence type="ECO:0000256" key="5">
    <source>
        <dbReference type="ARBA" id="ARBA00022989"/>
    </source>
</evidence>
<dbReference type="GO" id="GO:0016020">
    <property type="term" value="C:membrane"/>
    <property type="evidence" value="ECO:0007669"/>
    <property type="project" value="UniProtKB-SubCell"/>
</dbReference>
<dbReference type="SUPFAM" id="SSF103473">
    <property type="entry name" value="MFS general substrate transporter"/>
    <property type="match status" value="1"/>
</dbReference>
<gene>
    <name evidence="11" type="ORF">PPL_10122</name>
</gene>
<feature type="region of interest" description="Disordered" evidence="9">
    <location>
        <begin position="1"/>
        <end position="45"/>
    </location>
</feature>
<evidence type="ECO:0000256" key="4">
    <source>
        <dbReference type="ARBA" id="ARBA00022692"/>
    </source>
</evidence>
<keyword evidence="4 10" id="KW-0812">Transmembrane</keyword>
<comment type="similarity">
    <text evidence="2">Belongs to the aromatic acid exporter (TC 2.A.85) family.</text>
</comment>
<comment type="subcellular location">
    <subcellularLocation>
        <location evidence="1">Membrane</location>
        <topology evidence="1">Multi-pass membrane protein</topology>
    </subcellularLocation>
</comment>
<dbReference type="EMBL" id="ADBJ01000047">
    <property type="protein sequence ID" value="EFA76357.1"/>
    <property type="molecule type" value="Genomic_DNA"/>
</dbReference>
<keyword evidence="7 10" id="KW-0472">Membrane</keyword>
<evidence type="ECO:0000256" key="9">
    <source>
        <dbReference type="SAM" id="MobiDB-lite"/>
    </source>
</evidence>
<dbReference type="RefSeq" id="XP_020428489.1">
    <property type="nucleotide sequence ID" value="XM_020580904.1"/>
</dbReference>
<dbReference type="GeneID" id="31365593"/>
<sequence length="755" mass="85928">MEDGDINLSPLPKRANDNNNNQSDRITIDNEHAPSPLNQTINIIPPPPQNMVIDIPTTNDIIIDKNIQQSPLNQTSNNIPPPPTSPLSPPTTLLMETPITIPTNNNENSNIELDPIGEMKAVEISIAEEQRQSISKDKRKSFKRIMNVFGLVSREKLETMDDGTILKKSLPLSRSTALEKDLFTKKMGKKQILATAIPLPSEKEIKHWENKLTDQINRLTTLLAECRQERWNAPLISSYEKLLSLLEMNQKQLISIKLSVNHGFSVMARQEVIFPVLPFLDSIIEEVFLQIGLIIHILVHRIKKENNANQADQLYTTILQQSFEETEALVEECRNTYKKIVKEYQRTNLPALRATEITKVHFFIFAVALTSAVAPFYYYEGRSYHELVIHGIWVCATVILVMSPTLGATITRGFHRIVGTIIGAILGFFISWLVHVVPQPAKQFILIITTFVFVFIASFVQQDVRFSYAGAVAALTFMIISFGSYLAPTFTYTMAVERAFNISLGIVWVLIISVVLFPYFTYKNSRLKFFDATSTMANTFIKIVELGLPTNSDQLANRAKIKGEITGSLRQIRVIMATQKSLLFDIRSELALQPKKSSSHYFKLIGDLSKLYTRLVAFDNAFDYQFSEAMVEAMAPIQQSIHDLNETLILSIDDLRALMHDQERTLERGTSRSLTDCLTELDNSFQAVRRDLLQKKTLFNLHPEMIQFGSGMYSLRDFIKHFIVVLKDFEMIKRDQFQQQHGSIKKPFINRLCDC</sequence>
<keyword evidence="6" id="KW-0406">Ion transport</keyword>
<keyword evidence="3" id="KW-0813">Transport</keyword>
<keyword evidence="5 10" id="KW-1133">Transmembrane helix</keyword>
<dbReference type="STRING" id="670386.D3BQD7"/>
<dbReference type="InterPro" id="IPR036259">
    <property type="entry name" value="MFS_trans_sf"/>
</dbReference>
<evidence type="ECO:0000256" key="1">
    <source>
        <dbReference type="ARBA" id="ARBA00004141"/>
    </source>
</evidence>
<dbReference type="PANTHER" id="PTHR31086">
    <property type="entry name" value="ALUMINUM-ACTIVATED MALATE TRANSPORTER 10"/>
    <property type="match status" value="1"/>
</dbReference>
<feature type="transmembrane region" description="Helical" evidence="10">
    <location>
        <begin position="417"/>
        <end position="437"/>
    </location>
</feature>
<dbReference type="FunCoup" id="D3BQD7">
    <property type="interactions" value="923"/>
</dbReference>
<dbReference type="Proteomes" id="UP000001396">
    <property type="component" value="Unassembled WGS sequence"/>
</dbReference>
<evidence type="ECO:0000256" key="7">
    <source>
        <dbReference type="ARBA" id="ARBA00023136"/>
    </source>
</evidence>
<evidence type="ECO:0000313" key="12">
    <source>
        <dbReference type="Proteomes" id="UP000001396"/>
    </source>
</evidence>
<comment type="caution">
    <text evidence="11">The sequence shown here is derived from an EMBL/GenBank/DDBJ whole genome shotgun (WGS) entry which is preliminary data.</text>
</comment>
<evidence type="ECO:0000256" key="8">
    <source>
        <dbReference type="ARBA" id="ARBA00023303"/>
    </source>
</evidence>
<evidence type="ECO:0000313" key="11">
    <source>
        <dbReference type="EMBL" id="EFA76357.1"/>
    </source>
</evidence>
<dbReference type="InterPro" id="IPR020966">
    <property type="entry name" value="ALMT"/>
</dbReference>
<evidence type="ECO:0000256" key="2">
    <source>
        <dbReference type="ARBA" id="ARBA00007079"/>
    </source>
</evidence>
<dbReference type="AlphaFoldDB" id="D3BQD7"/>
<evidence type="ECO:0000256" key="6">
    <source>
        <dbReference type="ARBA" id="ARBA00023065"/>
    </source>
</evidence>
<feature type="transmembrane region" description="Helical" evidence="10">
    <location>
        <begin position="444"/>
        <end position="460"/>
    </location>
</feature>
<feature type="transmembrane region" description="Helical" evidence="10">
    <location>
        <begin position="466"/>
        <end position="487"/>
    </location>
</feature>
<keyword evidence="12" id="KW-1185">Reference proteome</keyword>
<name>D3BQD7_HETP5</name>
<feature type="transmembrane region" description="Helical" evidence="10">
    <location>
        <begin position="360"/>
        <end position="379"/>
    </location>
</feature>
<protein>
    <submittedName>
        <fullName evidence="11">Uncharacterized protein</fullName>
    </submittedName>
</protein>
<proteinExistence type="inferred from homology"/>
<feature type="transmembrane region" description="Helical" evidence="10">
    <location>
        <begin position="499"/>
        <end position="520"/>
    </location>
</feature>
<organism evidence="11 12">
    <name type="scientific">Heterostelium pallidum (strain ATCC 26659 / Pp 5 / PN500)</name>
    <name type="common">Cellular slime mold</name>
    <name type="synonym">Polysphondylium pallidum</name>
    <dbReference type="NCBI Taxonomy" id="670386"/>
    <lineage>
        <taxon>Eukaryota</taxon>
        <taxon>Amoebozoa</taxon>
        <taxon>Evosea</taxon>
        <taxon>Eumycetozoa</taxon>
        <taxon>Dictyostelia</taxon>
        <taxon>Acytosteliales</taxon>
        <taxon>Acytosteliaceae</taxon>
        <taxon>Heterostelium</taxon>
    </lineage>
</organism>
<feature type="transmembrane region" description="Helical" evidence="10">
    <location>
        <begin position="391"/>
        <end position="411"/>
    </location>
</feature>
<evidence type="ECO:0000256" key="10">
    <source>
        <dbReference type="SAM" id="Phobius"/>
    </source>
</evidence>
<dbReference type="GO" id="GO:0034220">
    <property type="term" value="P:monoatomic ion transmembrane transport"/>
    <property type="evidence" value="ECO:0007669"/>
    <property type="project" value="UniProtKB-KW"/>
</dbReference>